<dbReference type="SUPFAM" id="SSF53448">
    <property type="entry name" value="Nucleotide-diphospho-sugar transferases"/>
    <property type="match status" value="1"/>
</dbReference>
<protein>
    <submittedName>
        <fullName evidence="4">Glycosyltransferase</fullName>
    </submittedName>
</protein>
<proteinExistence type="predicted"/>
<keyword evidence="2" id="KW-0472">Membrane</keyword>
<name>A0A7Y8D1Y2_PSEPU</name>
<dbReference type="Proteomes" id="UP000542695">
    <property type="component" value="Unassembled WGS sequence"/>
</dbReference>
<comment type="caution">
    <text evidence="4">The sequence shown here is derived from an EMBL/GenBank/DDBJ whole genome shotgun (WGS) entry which is preliminary data.</text>
</comment>
<keyword evidence="2" id="KW-0812">Transmembrane</keyword>
<gene>
    <name evidence="4" type="ORF">HX798_17175</name>
</gene>
<organism evidence="4 5">
    <name type="scientific">Pseudomonas putida</name>
    <name type="common">Arthrobacter siderocapsulatus</name>
    <dbReference type="NCBI Taxonomy" id="303"/>
    <lineage>
        <taxon>Bacteria</taxon>
        <taxon>Pseudomonadati</taxon>
        <taxon>Pseudomonadota</taxon>
        <taxon>Gammaproteobacteria</taxon>
        <taxon>Pseudomonadales</taxon>
        <taxon>Pseudomonadaceae</taxon>
        <taxon>Pseudomonas</taxon>
    </lineage>
</organism>
<feature type="domain" description="Glycosyltransferase 2-like" evidence="3">
    <location>
        <begin position="6"/>
        <end position="121"/>
    </location>
</feature>
<dbReference type="InterPro" id="IPR001173">
    <property type="entry name" value="Glyco_trans_2-like"/>
</dbReference>
<sequence length="324" mass="35914">MTGIGVVVIGRNEGLRLERCLASLAGRADKVVYVDSGSTDGSVQRASALGVEVLTLDMTIPFTAARARNEGFACLQKALPAVRHVQFVDGDCEVHAGWLVTAQAFLDTHPQVAVVCGRRRERFPQHSVYNWLCDLEWDTPLGETKACGGDALMRVDAFVAVAGYRSALIAGEEPELCVRLRAAGWKVWRLAAEMTLHDAAMTRFGQWWRRSVRAGYAYAEGASLHGAPPERHWLRESRRAWVWGLGIPLLVALASIWMGLWALVLLLVYPLQMLRLARRGGRSARENAVQAVFLVLGKFPEMLGQMRFVLNRFMAGNPALIEYK</sequence>
<keyword evidence="2" id="KW-1133">Transmembrane helix</keyword>
<dbReference type="GO" id="GO:0016740">
    <property type="term" value="F:transferase activity"/>
    <property type="evidence" value="ECO:0007669"/>
    <property type="project" value="UniProtKB-KW"/>
</dbReference>
<dbReference type="RefSeq" id="WP_161872079.1">
    <property type="nucleotide sequence ID" value="NZ_JACARV010000049.1"/>
</dbReference>
<dbReference type="Pfam" id="PF00535">
    <property type="entry name" value="Glycos_transf_2"/>
    <property type="match status" value="1"/>
</dbReference>
<keyword evidence="1" id="KW-1003">Cell membrane</keyword>
<dbReference type="AlphaFoldDB" id="A0A7Y8D1Y2"/>
<reference evidence="4 5" key="1">
    <citation type="submission" date="2020-04" db="EMBL/GenBank/DDBJ databases">
        <title>Molecular characterization of pseudomonads from Agaricus bisporus reveal novel blotch 2 pathogens in Western Europe.</title>
        <authorList>
            <person name="Taparia T."/>
            <person name="Krijger M."/>
            <person name="Haynes E."/>
            <person name="Elpinstone J.G."/>
            <person name="Noble R."/>
            <person name="Van Der Wolf J."/>
        </authorList>
    </citation>
    <scope>NUCLEOTIDE SEQUENCE [LARGE SCALE GENOMIC DNA]</scope>
    <source>
        <strain evidence="4 5">P7765</strain>
    </source>
</reference>
<dbReference type="Gene3D" id="3.90.550.10">
    <property type="entry name" value="Spore Coat Polysaccharide Biosynthesis Protein SpsA, Chain A"/>
    <property type="match status" value="1"/>
</dbReference>
<dbReference type="InterPro" id="IPR029044">
    <property type="entry name" value="Nucleotide-diphossugar_trans"/>
</dbReference>
<evidence type="ECO:0000313" key="5">
    <source>
        <dbReference type="Proteomes" id="UP000542695"/>
    </source>
</evidence>
<feature type="transmembrane region" description="Helical" evidence="2">
    <location>
        <begin position="241"/>
        <end position="269"/>
    </location>
</feature>
<evidence type="ECO:0000313" key="4">
    <source>
        <dbReference type="EMBL" id="NWC82007.1"/>
    </source>
</evidence>
<dbReference type="PANTHER" id="PTHR43646:SF6">
    <property type="entry name" value="PRE-MYCOFACTOCIN GLYCOSYLTRANSFERASE"/>
    <property type="match status" value="1"/>
</dbReference>
<evidence type="ECO:0000259" key="3">
    <source>
        <dbReference type="Pfam" id="PF00535"/>
    </source>
</evidence>
<keyword evidence="4" id="KW-0808">Transferase</keyword>
<accession>A0A7Y8D1Y2</accession>
<dbReference type="PANTHER" id="PTHR43646">
    <property type="entry name" value="GLYCOSYLTRANSFERASE"/>
    <property type="match status" value="1"/>
</dbReference>
<keyword evidence="1" id="KW-0997">Cell inner membrane</keyword>
<evidence type="ECO:0000256" key="1">
    <source>
        <dbReference type="ARBA" id="ARBA00022519"/>
    </source>
</evidence>
<evidence type="ECO:0000256" key="2">
    <source>
        <dbReference type="SAM" id="Phobius"/>
    </source>
</evidence>
<dbReference type="EMBL" id="JACARV010000049">
    <property type="protein sequence ID" value="NWC82007.1"/>
    <property type="molecule type" value="Genomic_DNA"/>
</dbReference>